<dbReference type="AlphaFoldDB" id="A0AAW2QKV9"/>
<name>A0AAW2QKV9_9LAMI</name>
<dbReference type="InterPro" id="IPR025886">
    <property type="entry name" value="PP2-like"/>
</dbReference>
<reference evidence="1" key="2">
    <citation type="journal article" date="2024" name="Plant">
        <title>Genomic evolution and insights into agronomic trait innovations of Sesamum species.</title>
        <authorList>
            <person name="Miao H."/>
            <person name="Wang L."/>
            <person name="Qu L."/>
            <person name="Liu H."/>
            <person name="Sun Y."/>
            <person name="Le M."/>
            <person name="Wang Q."/>
            <person name="Wei S."/>
            <person name="Zheng Y."/>
            <person name="Lin W."/>
            <person name="Duan Y."/>
            <person name="Cao H."/>
            <person name="Xiong S."/>
            <person name="Wang X."/>
            <person name="Wei L."/>
            <person name="Li C."/>
            <person name="Ma Q."/>
            <person name="Ju M."/>
            <person name="Zhao R."/>
            <person name="Li G."/>
            <person name="Mu C."/>
            <person name="Tian Q."/>
            <person name="Mei H."/>
            <person name="Zhang T."/>
            <person name="Gao T."/>
            <person name="Zhang H."/>
        </authorList>
    </citation>
    <scope>NUCLEOTIDE SEQUENCE</scope>
    <source>
        <strain evidence="1">KEN8</strain>
    </source>
</reference>
<gene>
    <name evidence="1" type="ORF">Scaly_1076000</name>
</gene>
<accession>A0AAW2QKV9</accession>
<proteinExistence type="predicted"/>
<protein>
    <submittedName>
        <fullName evidence="1">F-box protein PP2-B11</fullName>
    </submittedName>
</protein>
<sequence>MVHIEGKIGIEMLSKNSEYAAYLVFWVERMDGLRSSNTVIRFRKGQSKVGTSNERFESREGGKLGKMRGDGWMEIEVGKFYNGEGDNGEVEAWFTQINSPIGLSGLVVEGIEFRPL</sequence>
<comment type="caution">
    <text evidence="1">The sequence shown here is derived from an EMBL/GenBank/DDBJ whole genome shotgun (WGS) entry which is preliminary data.</text>
</comment>
<dbReference type="PANTHER" id="PTHR32278">
    <property type="entry name" value="F-BOX DOMAIN-CONTAINING PROTEIN"/>
    <property type="match status" value="1"/>
</dbReference>
<organism evidence="1">
    <name type="scientific">Sesamum calycinum</name>
    <dbReference type="NCBI Taxonomy" id="2727403"/>
    <lineage>
        <taxon>Eukaryota</taxon>
        <taxon>Viridiplantae</taxon>
        <taxon>Streptophyta</taxon>
        <taxon>Embryophyta</taxon>
        <taxon>Tracheophyta</taxon>
        <taxon>Spermatophyta</taxon>
        <taxon>Magnoliopsida</taxon>
        <taxon>eudicotyledons</taxon>
        <taxon>Gunneridae</taxon>
        <taxon>Pentapetalae</taxon>
        <taxon>asterids</taxon>
        <taxon>lamiids</taxon>
        <taxon>Lamiales</taxon>
        <taxon>Pedaliaceae</taxon>
        <taxon>Sesamum</taxon>
    </lineage>
</organism>
<dbReference type="EMBL" id="JACGWM010000006">
    <property type="protein sequence ID" value="KAL0368571.1"/>
    <property type="molecule type" value="Genomic_DNA"/>
</dbReference>
<dbReference type="PANTHER" id="PTHR32278:SF116">
    <property type="entry name" value="F-BOX PROTEIN PP2-B10-LIKE"/>
    <property type="match status" value="1"/>
</dbReference>
<dbReference type="Pfam" id="PF14299">
    <property type="entry name" value="PP2"/>
    <property type="match status" value="1"/>
</dbReference>
<reference evidence="1" key="1">
    <citation type="submission" date="2020-06" db="EMBL/GenBank/DDBJ databases">
        <authorList>
            <person name="Li T."/>
            <person name="Hu X."/>
            <person name="Zhang T."/>
            <person name="Song X."/>
            <person name="Zhang H."/>
            <person name="Dai N."/>
            <person name="Sheng W."/>
            <person name="Hou X."/>
            <person name="Wei L."/>
        </authorList>
    </citation>
    <scope>NUCLEOTIDE SEQUENCE</scope>
    <source>
        <strain evidence="1">KEN8</strain>
        <tissue evidence="1">Leaf</tissue>
    </source>
</reference>
<evidence type="ECO:0000313" key="1">
    <source>
        <dbReference type="EMBL" id="KAL0368571.1"/>
    </source>
</evidence>